<name>A0ABU4EQ56_WILMA</name>
<dbReference type="InterPro" id="IPR013762">
    <property type="entry name" value="Integrase-like_cat_sf"/>
</dbReference>
<organism evidence="1 2">
    <name type="scientific">Williamsia marianensis</name>
    <dbReference type="NCBI Taxonomy" id="85044"/>
    <lineage>
        <taxon>Bacteria</taxon>
        <taxon>Bacillati</taxon>
        <taxon>Actinomycetota</taxon>
        <taxon>Actinomycetes</taxon>
        <taxon>Mycobacteriales</taxon>
        <taxon>Nocardiaceae</taxon>
        <taxon>Williamsia</taxon>
    </lineage>
</organism>
<evidence type="ECO:0000313" key="2">
    <source>
        <dbReference type="Proteomes" id="UP001185792"/>
    </source>
</evidence>
<protein>
    <submittedName>
        <fullName evidence="1">Uncharacterized protein</fullName>
    </submittedName>
</protein>
<reference evidence="1 2" key="1">
    <citation type="submission" date="2023-10" db="EMBL/GenBank/DDBJ databases">
        <title>Development of a sustainable strategy for remediation of hydrocarbon-contaminated territories based on the waste exchange concept.</title>
        <authorList>
            <person name="Krivoruchko A."/>
        </authorList>
    </citation>
    <scope>NUCLEOTIDE SEQUENCE [LARGE SCALE GENOMIC DNA]</scope>
    <source>
        <strain evidence="1 2">IEGM 1236</strain>
    </source>
</reference>
<dbReference type="Gene3D" id="1.10.443.10">
    <property type="entry name" value="Intergrase catalytic core"/>
    <property type="match status" value="1"/>
</dbReference>
<proteinExistence type="predicted"/>
<gene>
    <name evidence="1" type="ORF">R4198_00140</name>
</gene>
<evidence type="ECO:0000313" key="1">
    <source>
        <dbReference type="EMBL" id="MDV7132086.1"/>
    </source>
</evidence>
<dbReference type="EMBL" id="JAWLUM010000001">
    <property type="protein sequence ID" value="MDV7132086.1"/>
    <property type="molecule type" value="Genomic_DNA"/>
</dbReference>
<sequence length="49" mass="5803">MSDIDFIRREIHVRRQVQRANGGDVEIRLPKYGSERTIYASRRLIETLS</sequence>
<dbReference type="RefSeq" id="WP_317711760.1">
    <property type="nucleotide sequence ID" value="NZ_JAWLUM010000001.1"/>
</dbReference>
<comment type="caution">
    <text evidence="1">The sequence shown here is derived from an EMBL/GenBank/DDBJ whole genome shotgun (WGS) entry which is preliminary data.</text>
</comment>
<keyword evidence="2" id="KW-1185">Reference proteome</keyword>
<dbReference type="Proteomes" id="UP001185792">
    <property type="component" value="Unassembled WGS sequence"/>
</dbReference>
<accession>A0ABU4EQ56</accession>